<dbReference type="InterPro" id="IPR035810">
    <property type="entry name" value="PEBP_euk"/>
</dbReference>
<evidence type="ECO:0000313" key="3">
    <source>
        <dbReference type="Proteomes" id="UP001149165"/>
    </source>
</evidence>
<dbReference type="InterPro" id="IPR036610">
    <property type="entry name" value="PEBP-like_sf"/>
</dbReference>
<comment type="caution">
    <text evidence="2">The sequence shown here is derived from an EMBL/GenBank/DDBJ whole genome shotgun (WGS) entry which is preliminary data.</text>
</comment>
<dbReference type="CDD" id="cd00866">
    <property type="entry name" value="PEBP_euk"/>
    <property type="match status" value="1"/>
</dbReference>
<protein>
    <submittedName>
        <fullName evidence="2">PEBP-like protein</fullName>
    </submittedName>
</protein>
<dbReference type="Proteomes" id="UP001149165">
    <property type="component" value="Unassembled WGS sequence"/>
</dbReference>
<keyword evidence="1" id="KW-0732">Signal</keyword>
<dbReference type="EMBL" id="JAPQKH010000007">
    <property type="protein sequence ID" value="KAJ5088372.1"/>
    <property type="molecule type" value="Genomic_DNA"/>
</dbReference>
<evidence type="ECO:0000313" key="2">
    <source>
        <dbReference type="EMBL" id="KAJ5088372.1"/>
    </source>
</evidence>
<reference evidence="2" key="1">
    <citation type="submission" date="2022-11" db="EMBL/GenBank/DDBJ databases">
        <authorList>
            <person name="Petersen C."/>
        </authorList>
    </citation>
    <scope>NUCLEOTIDE SEQUENCE</scope>
    <source>
        <strain evidence="2">IBT 30069</strain>
    </source>
</reference>
<dbReference type="PANTHER" id="PTHR11362:SF82">
    <property type="entry name" value="PHOSPHATIDYLETHANOLAMINE-BINDING PROTEIN 4"/>
    <property type="match status" value="1"/>
</dbReference>
<dbReference type="AlphaFoldDB" id="A0A9W9EUT8"/>
<sequence length="243" mass="25634">MHKLTFAAAALAATRFASAGSLPTELTIIGEPSQVLNVTFSTSSQRVEVYPGQTLSKSQTANQPHPNLNESGSAIKQNQKYVFMMIDPDTNATDPLSVALHTIISNVSASDSKEHVVAKYVAPMPQGTSPHNYTLLLFSQPESFTIPSMYDSYLPLNLSNVLNRVNLPLRSFLNDTGLHDLVAANWFREGANTSTTATTSGSTTPTGSAAQTATSSSVASLEAVGGEAALAIVSLLGAVWMGM</sequence>
<dbReference type="Gene3D" id="3.90.280.10">
    <property type="entry name" value="PEBP-like"/>
    <property type="match status" value="1"/>
</dbReference>
<proteinExistence type="predicted"/>
<accession>A0A9W9EUT8</accession>
<dbReference type="Pfam" id="PF01161">
    <property type="entry name" value="PBP"/>
    <property type="match status" value="1"/>
</dbReference>
<gene>
    <name evidence="2" type="ORF">N7456_011988</name>
</gene>
<evidence type="ECO:0000256" key="1">
    <source>
        <dbReference type="SAM" id="SignalP"/>
    </source>
</evidence>
<dbReference type="OrthoDB" id="440553at2759"/>
<organism evidence="2 3">
    <name type="scientific">Penicillium angulare</name>
    <dbReference type="NCBI Taxonomy" id="116970"/>
    <lineage>
        <taxon>Eukaryota</taxon>
        <taxon>Fungi</taxon>
        <taxon>Dikarya</taxon>
        <taxon>Ascomycota</taxon>
        <taxon>Pezizomycotina</taxon>
        <taxon>Eurotiomycetes</taxon>
        <taxon>Eurotiomycetidae</taxon>
        <taxon>Eurotiales</taxon>
        <taxon>Aspergillaceae</taxon>
        <taxon>Penicillium</taxon>
    </lineage>
</organism>
<feature type="signal peptide" evidence="1">
    <location>
        <begin position="1"/>
        <end position="19"/>
    </location>
</feature>
<feature type="chain" id="PRO_5040766340" evidence="1">
    <location>
        <begin position="20"/>
        <end position="243"/>
    </location>
</feature>
<dbReference type="PANTHER" id="PTHR11362">
    <property type="entry name" value="PHOSPHATIDYLETHANOLAMINE-BINDING PROTEIN"/>
    <property type="match status" value="1"/>
</dbReference>
<dbReference type="InterPro" id="IPR008914">
    <property type="entry name" value="PEBP"/>
</dbReference>
<name>A0A9W9EUT8_9EURO</name>
<dbReference type="SUPFAM" id="SSF49777">
    <property type="entry name" value="PEBP-like"/>
    <property type="match status" value="1"/>
</dbReference>
<reference evidence="2" key="2">
    <citation type="journal article" date="2023" name="IMA Fungus">
        <title>Comparative genomic study of the Penicillium genus elucidates a diverse pangenome and 15 lateral gene transfer events.</title>
        <authorList>
            <person name="Petersen C."/>
            <person name="Sorensen T."/>
            <person name="Nielsen M.R."/>
            <person name="Sondergaard T.E."/>
            <person name="Sorensen J.L."/>
            <person name="Fitzpatrick D.A."/>
            <person name="Frisvad J.C."/>
            <person name="Nielsen K.L."/>
        </authorList>
    </citation>
    <scope>NUCLEOTIDE SEQUENCE</scope>
    <source>
        <strain evidence="2">IBT 30069</strain>
    </source>
</reference>
<keyword evidence="3" id="KW-1185">Reference proteome</keyword>